<protein>
    <submittedName>
        <fullName evidence="1">Uncharacterized protein</fullName>
    </submittedName>
</protein>
<proteinExistence type="predicted"/>
<keyword evidence="2" id="KW-1185">Reference proteome</keyword>
<gene>
    <name evidence="1" type="ORF">CEXT_777441</name>
</gene>
<accession>A0AAV4PXB0</accession>
<evidence type="ECO:0000313" key="2">
    <source>
        <dbReference type="Proteomes" id="UP001054945"/>
    </source>
</evidence>
<dbReference type="Proteomes" id="UP001054945">
    <property type="component" value="Unassembled WGS sequence"/>
</dbReference>
<sequence length="160" mass="18687">MKDFIRHSRRIYDYQKRLKATKDCSKEEKPWIRSENSAPRIVKNGTRALFLFSLNKSPPDMKYCSCPNELNLHERVLCGGRPLNHAIKIVCTQTIRKQGVRSLREQRTQAKGASFRHLELRGRSKPRVPAHEATRMSSQKRVKKIREIAKRKTHHGFGLK</sequence>
<dbReference type="EMBL" id="BPLR01005099">
    <property type="protein sequence ID" value="GIX99807.1"/>
    <property type="molecule type" value="Genomic_DNA"/>
</dbReference>
<name>A0AAV4PXB0_CAEEX</name>
<reference evidence="1 2" key="1">
    <citation type="submission" date="2021-06" db="EMBL/GenBank/DDBJ databases">
        <title>Caerostris extrusa draft genome.</title>
        <authorList>
            <person name="Kono N."/>
            <person name="Arakawa K."/>
        </authorList>
    </citation>
    <scope>NUCLEOTIDE SEQUENCE [LARGE SCALE GENOMIC DNA]</scope>
</reference>
<organism evidence="1 2">
    <name type="scientific">Caerostris extrusa</name>
    <name type="common">Bark spider</name>
    <name type="synonym">Caerostris bankana</name>
    <dbReference type="NCBI Taxonomy" id="172846"/>
    <lineage>
        <taxon>Eukaryota</taxon>
        <taxon>Metazoa</taxon>
        <taxon>Ecdysozoa</taxon>
        <taxon>Arthropoda</taxon>
        <taxon>Chelicerata</taxon>
        <taxon>Arachnida</taxon>
        <taxon>Araneae</taxon>
        <taxon>Araneomorphae</taxon>
        <taxon>Entelegynae</taxon>
        <taxon>Araneoidea</taxon>
        <taxon>Araneidae</taxon>
        <taxon>Caerostris</taxon>
    </lineage>
</organism>
<comment type="caution">
    <text evidence="1">The sequence shown here is derived from an EMBL/GenBank/DDBJ whole genome shotgun (WGS) entry which is preliminary data.</text>
</comment>
<evidence type="ECO:0000313" key="1">
    <source>
        <dbReference type="EMBL" id="GIX99807.1"/>
    </source>
</evidence>
<dbReference type="AlphaFoldDB" id="A0AAV4PXB0"/>